<sequence length="332" mass="36928">MSARGRPKRRNQGRRPAWHDEEPPRGSGGASRQQQAKKRRVAVEEPSSPGEDDSQDAWYENAGTSAARDARPEGMEEALLNRLRVLEEALGCQAARQKGQALDSLAITVPPEVKEKILLGKFVEMHVLLAKSFLDRPEEKAVMFVQNEQGNLVPRLERKNKTELTINQWTTAFHVLMSVYLQQHPDRLQDMLAYVELIRGAARDNPGNAWLLYDQQFRSRLEADPTRPWGMIDSQLWLQLFCKPVVAAPAGKVSPAVDQKGGAYAGKGQRGVCRFFNRPKGCQRDNCAYAHKCAQCSSSSHGQSTCAKKGTQDKGETSSGRPFQSTTGQKAQ</sequence>
<feature type="compositionally biased region" description="Polar residues" evidence="2">
    <location>
        <begin position="317"/>
        <end position="332"/>
    </location>
</feature>
<keyword evidence="1" id="KW-0479">Metal-binding</keyword>
<dbReference type="PANTHER" id="PTHR35558">
    <property type="entry name" value="SGNH_HYDRO DOMAIN-CONTAINING PROTEIN"/>
    <property type="match status" value="1"/>
</dbReference>
<feature type="compositionally biased region" description="Polar residues" evidence="2">
    <location>
        <begin position="297"/>
        <end position="306"/>
    </location>
</feature>
<feature type="domain" description="C3H1-type" evidence="3">
    <location>
        <begin position="267"/>
        <end position="294"/>
    </location>
</feature>
<dbReference type="GO" id="GO:0008270">
    <property type="term" value="F:zinc ion binding"/>
    <property type="evidence" value="ECO:0007669"/>
    <property type="project" value="UniProtKB-KW"/>
</dbReference>
<dbReference type="PANTHER" id="PTHR35558:SF1">
    <property type="entry name" value="ENDONUCLEASE_EXONUCLEASE_PHOSPHATASE DOMAIN-CONTAINING PROTEIN"/>
    <property type="match status" value="1"/>
</dbReference>
<dbReference type="PROSITE" id="PS50103">
    <property type="entry name" value="ZF_C3H1"/>
    <property type="match status" value="1"/>
</dbReference>
<organism evidence="4 5">
    <name type="scientific">Littorina saxatilis</name>
    <dbReference type="NCBI Taxonomy" id="31220"/>
    <lineage>
        <taxon>Eukaryota</taxon>
        <taxon>Metazoa</taxon>
        <taxon>Spiralia</taxon>
        <taxon>Lophotrochozoa</taxon>
        <taxon>Mollusca</taxon>
        <taxon>Gastropoda</taxon>
        <taxon>Caenogastropoda</taxon>
        <taxon>Littorinimorpha</taxon>
        <taxon>Littorinoidea</taxon>
        <taxon>Littorinidae</taxon>
        <taxon>Littorina</taxon>
    </lineage>
</organism>
<evidence type="ECO:0000313" key="5">
    <source>
        <dbReference type="Proteomes" id="UP001374579"/>
    </source>
</evidence>
<evidence type="ECO:0000259" key="3">
    <source>
        <dbReference type="PROSITE" id="PS50103"/>
    </source>
</evidence>
<evidence type="ECO:0000256" key="1">
    <source>
        <dbReference type="PROSITE-ProRule" id="PRU00723"/>
    </source>
</evidence>
<comment type="caution">
    <text evidence="4">The sequence shown here is derived from an EMBL/GenBank/DDBJ whole genome shotgun (WGS) entry which is preliminary data.</text>
</comment>
<keyword evidence="5" id="KW-1185">Reference proteome</keyword>
<feature type="region of interest" description="Disordered" evidence="2">
    <location>
        <begin position="1"/>
        <end position="58"/>
    </location>
</feature>
<dbReference type="InterPro" id="IPR000571">
    <property type="entry name" value="Znf_CCCH"/>
</dbReference>
<keyword evidence="1" id="KW-0862">Zinc</keyword>
<protein>
    <recommendedName>
        <fullName evidence="3">C3H1-type domain-containing protein</fullName>
    </recommendedName>
</protein>
<feature type="zinc finger region" description="C3H1-type" evidence="1">
    <location>
        <begin position="267"/>
        <end position="294"/>
    </location>
</feature>
<feature type="compositionally biased region" description="Basic residues" evidence="2">
    <location>
        <begin position="1"/>
        <end position="13"/>
    </location>
</feature>
<evidence type="ECO:0000256" key="2">
    <source>
        <dbReference type="SAM" id="MobiDB-lite"/>
    </source>
</evidence>
<dbReference type="Proteomes" id="UP001374579">
    <property type="component" value="Unassembled WGS sequence"/>
</dbReference>
<gene>
    <name evidence="4" type="ORF">V1264_020432</name>
</gene>
<dbReference type="EMBL" id="JBAMIC010000010">
    <property type="protein sequence ID" value="KAK7102170.1"/>
    <property type="molecule type" value="Genomic_DNA"/>
</dbReference>
<accession>A0AAN9GCT3</accession>
<dbReference type="AlphaFoldDB" id="A0AAN9GCT3"/>
<reference evidence="4 5" key="1">
    <citation type="submission" date="2024-02" db="EMBL/GenBank/DDBJ databases">
        <title>Chromosome-scale genome assembly of the rough periwinkle Littorina saxatilis.</title>
        <authorList>
            <person name="De Jode A."/>
            <person name="Faria R."/>
            <person name="Formenti G."/>
            <person name="Sims Y."/>
            <person name="Smith T.P."/>
            <person name="Tracey A."/>
            <person name="Wood J.M.D."/>
            <person name="Zagrodzka Z.B."/>
            <person name="Johannesson K."/>
            <person name="Butlin R.K."/>
            <person name="Leder E.H."/>
        </authorList>
    </citation>
    <scope>NUCLEOTIDE SEQUENCE [LARGE SCALE GENOMIC DNA]</scope>
    <source>
        <strain evidence="4">Snail1</strain>
        <tissue evidence="4">Muscle</tissue>
    </source>
</reference>
<proteinExistence type="predicted"/>
<feature type="region of interest" description="Disordered" evidence="2">
    <location>
        <begin position="297"/>
        <end position="332"/>
    </location>
</feature>
<evidence type="ECO:0000313" key="4">
    <source>
        <dbReference type="EMBL" id="KAK7102170.1"/>
    </source>
</evidence>
<keyword evidence="1" id="KW-0863">Zinc-finger</keyword>
<name>A0AAN9GCT3_9CAEN</name>